<protein>
    <recommendedName>
        <fullName evidence="3">Glucoamylase hydrolase</fullName>
    </recommendedName>
</protein>
<dbReference type="Proteomes" id="UP000193334">
    <property type="component" value="Chromosome"/>
</dbReference>
<name>A0A1W6LKX5_9BACT</name>
<sequence>MQFRPQCVFFLFLASVWVSLPLYAEKSYSRKLNSNTDIDLQQIINNSSEHWRWLSLPGSRLVLNPSWEVKEPIGAMRKDLALDIGYWFGGKCWKLRDAVAITASENSKIKENNTLSLASAEEFTEIETWQTSNLNSKATEYGLKLTSEKDYGYAAFELPSSFSLKKLKVSIDIAETDGKWGLKFNSGKGPDRPVVVAQTHHTGLHTYNVDLSEMKNKGKKPLVKIFAVGKDKSVWIRSLKLTTVLEAGKEAEEIHTAWQPHKLTFKSKYEGYNIMMQGFDSLAGDNTVVRQIEFSNPWQRYVYLSGFFNNCNLLSGEAGVLVFGREEFNYAISFFKQSANGRLRRIKAKPNFYQDFWLFKYKPAKNETMVVSIGFSTVSEGVETALERAEGISAKEDILASTTSRWQELLNKIPVPENFGIEKVHPRGISGDDHKLFYYGAWCFLLSDILPVMPENKYGYPQIATGKPSGWNAGASKAKATAAWDSFVAQQLLGHICPQTAWDAFEGIMTQVDQTGWLEGECLPSRKAQTAWVLYDITQNINRLENVYPAVKRYLLWREKNPRWIYESHNIPSEKDSSFITAWLADVKHAIKIAETLGKDEDVQMWQRRYKAMIPKYRKWLFHTDGSYPENFYFTDRGKHSHPSRPNSEQSYVLKGLYISDLPEKMNQDLIRYYEDVHNHNERLVGFDFIKYPEAQYIALGLIEQGLHEKAQEFINAIIRDTVITGEFTEVLEKGNTEPAGVVPSLFTAVQMIDFTLMKNHIRLDKGKLQPLDY</sequence>
<proteinExistence type="predicted"/>
<dbReference type="InterPro" id="IPR008928">
    <property type="entry name" value="6-hairpin_glycosidase_sf"/>
</dbReference>
<dbReference type="RefSeq" id="WP_085755122.1">
    <property type="nucleotide sequence ID" value="NZ_CP021023.1"/>
</dbReference>
<evidence type="ECO:0008006" key="3">
    <source>
        <dbReference type="Google" id="ProtNLM"/>
    </source>
</evidence>
<dbReference type="KEGG" id="pbp:STSP1_00809"/>
<dbReference type="SUPFAM" id="SSF48208">
    <property type="entry name" value="Six-hairpin glycosidases"/>
    <property type="match status" value="1"/>
</dbReference>
<dbReference type="STRING" id="1941349.STSP1_00809"/>
<reference evidence="2" key="1">
    <citation type="submission" date="2017-04" db="EMBL/GenBank/DDBJ databases">
        <title>Comparative genomics and description of representatives of a novel lineage of planctomycetes thriving in anoxic sediments.</title>
        <authorList>
            <person name="Spring S."/>
            <person name="Bunk B."/>
            <person name="Sproer C."/>
        </authorList>
    </citation>
    <scope>NUCLEOTIDE SEQUENCE [LARGE SCALE GENOMIC DNA]</scope>
    <source>
        <strain evidence="2">ST-PulAB-D4</strain>
    </source>
</reference>
<dbReference type="EMBL" id="CP021023">
    <property type="protein sequence ID" value="ARN56427.1"/>
    <property type="molecule type" value="Genomic_DNA"/>
</dbReference>
<dbReference type="Gene3D" id="1.50.10.10">
    <property type="match status" value="1"/>
</dbReference>
<evidence type="ECO:0000313" key="2">
    <source>
        <dbReference type="Proteomes" id="UP000193334"/>
    </source>
</evidence>
<keyword evidence="2" id="KW-1185">Reference proteome</keyword>
<organism evidence="1 2">
    <name type="scientific">Sedimentisphaera salicampi</name>
    <dbReference type="NCBI Taxonomy" id="1941349"/>
    <lineage>
        <taxon>Bacteria</taxon>
        <taxon>Pseudomonadati</taxon>
        <taxon>Planctomycetota</taxon>
        <taxon>Phycisphaerae</taxon>
        <taxon>Sedimentisphaerales</taxon>
        <taxon>Sedimentisphaeraceae</taxon>
        <taxon>Sedimentisphaera</taxon>
    </lineage>
</organism>
<accession>A0A1W6LKX5</accession>
<gene>
    <name evidence="1" type="ORF">STSP1_00809</name>
</gene>
<dbReference type="InterPro" id="IPR012341">
    <property type="entry name" value="6hp_glycosidase-like_sf"/>
</dbReference>
<dbReference type="GO" id="GO:0005975">
    <property type="term" value="P:carbohydrate metabolic process"/>
    <property type="evidence" value="ECO:0007669"/>
    <property type="project" value="InterPro"/>
</dbReference>
<dbReference type="AlphaFoldDB" id="A0A1W6LKX5"/>
<evidence type="ECO:0000313" key="1">
    <source>
        <dbReference type="EMBL" id="ARN56427.1"/>
    </source>
</evidence>